<dbReference type="EMBL" id="JAIZAY010000004">
    <property type="protein sequence ID" value="KAJ8043475.1"/>
    <property type="molecule type" value="Genomic_DNA"/>
</dbReference>
<comment type="caution">
    <text evidence="1">The sequence shown here is derived from an EMBL/GenBank/DDBJ whole genome shotgun (WGS) entry which is preliminary data.</text>
</comment>
<dbReference type="PANTHER" id="PTHR46601">
    <property type="entry name" value="ULP_PROTEASE DOMAIN-CONTAINING PROTEIN"/>
    <property type="match status" value="1"/>
</dbReference>
<dbReference type="AlphaFoldDB" id="A0A9Q1CF12"/>
<dbReference type="OrthoDB" id="10065669at2759"/>
<sequence>MPNKWVLAVLDFAENYVCFYQNEAQGAYWTHNQVTIHPVVTSYKCGECPATVTECIIIISPDNKHDHDEVHAYMDLVSIHLQQKRALQVDTTVRFSDGCACQYKSRGPLAEIAMPKKDYGFTTCHNYYGTRHGKGPSDCEAAVVKSKASTAIKCGVAVISDARSLYNYCTEALTKDLQNDKFLHFRRSFYFVEDVPRGRPRSHIKTVAGTRSFDSVLTGEKENSIKVLELSCFCVACITRHGKRTNTSYVRDWKEVILHRSVPLEVDKVSDQINEQLMNTYENGKAHEDEDGASDDDDDGCCTVEINVTSEAAKSDSGGIYDKNGDKLMIAEVMKAQV</sequence>
<keyword evidence="2" id="KW-1185">Reference proteome</keyword>
<dbReference type="PANTHER" id="PTHR46601:SF1">
    <property type="entry name" value="ADF-H DOMAIN-CONTAINING PROTEIN"/>
    <property type="match status" value="1"/>
</dbReference>
<evidence type="ECO:0000313" key="2">
    <source>
        <dbReference type="Proteomes" id="UP001152320"/>
    </source>
</evidence>
<protein>
    <submittedName>
        <fullName evidence="1">Uncharacterized protein</fullName>
    </submittedName>
</protein>
<accession>A0A9Q1CF12</accession>
<evidence type="ECO:0000313" key="1">
    <source>
        <dbReference type="EMBL" id="KAJ8043475.1"/>
    </source>
</evidence>
<proteinExistence type="predicted"/>
<name>A0A9Q1CF12_HOLLE</name>
<organism evidence="1 2">
    <name type="scientific">Holothuria leucospilota</name>
    <name type="common">Black long sea cucumber</name>
    <name type="synonym">Mertensiothuria leucospilota</name>
    <dbReference type="NCBI Taxonomy" id="206669"/>
    <lineage>
        <taxon>Eukaryota</taxon>
        <taxon>Metazoa</taxon>
        <taxon>Echinodermata</taxon>
        <taxon>Eleutherozoa</taxon>
        <taxon>Echinozoa</taxon>
        <taxon>Holothuroidea</taxon>
        <taxon>Aspidochirotacea</taxon>
        <taxon>Aspidochirotida</taxon>
        <taxon>Holothuriidae</taxon>
        <taxon>Holothuria</taxon>
    </lineage>
</organism>
<dbReference type="Proteomes" id="UP001152320">
    <property type="component" value="Chromosome 4"/>
</dbReference>
<gene>
    <name evidence="1" type="ORF">HOLleu_10573</name>
</gene>
<reference evidence="1" key="1">
    <citation type="submission" date="2021-10" db="EMBL/GenBank/DDBJ databases">
        <title>Tropical sea cucumber genome reveals ecological adaptation and Cuvierian tubules defense mechanism.</title>
        <authorList>
            <person name="Chen T."/>
        </authorList>
    </citation>
    <scope>NUCLEOTIDE SEQUENCE</scope>
    <source>
        <strain evidence="1">Nanhai2018</strain>
        <tissue evidence="1">Muscle</tissue>
    </source>
</reference>